<accession>A0A6S6T1W1</accession>
<keyword evidence="1" id="KW-0732">Signal</keyword>
<evidence type="ECO:0008006" key="3">
    <source>
        <dbReference type="Google" id="ProtNLM"/>
    </source>
</evidence>
<organism evidence="2">
    <name type="scientific">uncultured Aureispira sp</name>
    <dbReference type="NCBI Taxonomy" id="1331704"/>
    <lineage>
        <taxon>Bacteria</taxon>
        <taxon>Pseudomonadati</taxon>
        <taxon>Bacteroidota</taxon>
        <taxon>Saprospiria</taxon>
        <taxon>Saprospirales</taxon>
        <taxon>Saprospiraceae</taxon>
        <taxon>Aureispira</taxon>
        <taxon>environmental samples</taxon>
    </lineage>
</organism>
<protein>
    <recommendedName>
        <fullName evidence="3">EGF-like domain-containing protein</fullName>
    </recommendedName>
</protein>
<evidence type="ECO:0000256" key="1">
    <source>
        <dbReference type="SAM" id="SignalP"/>
    </source>
</evidence>
<sequence>MKQSILFLILSLGLTFSSCDNASCGDILCGDNASCVQGTCTCLQGYEKNNNDLCVSTLIRARSNFTGTWAVSENCSSAIYSFISTIVKHPTEDDQLILSNFYDSYNSVYAVMTSETTFEIPLQLHNSNRVTITGEGMYENPGSVIINYNIELVDGTSSDYCTAFYTK</sequence>
<gene>
    <name evidence="2" type="ORF">HELGO_WM14590</name>
</gene>
<name>A0A6S6T1W1_9BACT</name>
<feature type="signal peptide" evidence="1">
    <location>
        <begin position="1"/>
        <end position="22"/>
    </location>
</feature>
<reference evidence="2" key="1">
    <citation type="submission" date="2020-01" db="EMBL/GenBank/DDBJ databases">
        <authorList>
            <person name="Meier V. D."/>
            <person name="Meier V D."/>
        </authorList>
    </citation>
    <scope>NUCLEOTIDE SEQUENCE</scope>
    <source>
        <strain evidence="2">HLG_WM_MAG_10</strain>
    </source>
</reference>
<proteinExistence type="predicted"/>
<dbReference type="PROSITE" id="PS51257">
    <property type="entry name" value="PROKAR_LIPOPROTEIN"/>
    <property type="match status" value="1"/>
</dbReference>
<dbReference type="AlphaFoldDB" id="A0A6S6T1W1"/>
<feature type="chain" id="PRO_5028326708" description="EGF-like domain-containing protein" evidence="1">
    <location>
        <begin position="23"/>
        <end position="167"/>
    </location>
</feature>
<dbReference type="EMBL" id="CACVAQ010000169">
    <property type="protein sequence ID" value="CAA6810735.1"/>
    <property type="molecule type" value="Genomic_DNA"/>
</dbReference>
<evidence type="ECO:0000313" key="2">
    <source>
        <dbReference type="EMBL" id="CAA6810735.1"/>
    </source>
</evidence>